<dbReference type="Proteomes" id="UP000185487">
    <property type="component" value="Plasmid CBMB27-p2"/>
</dbReference>
<dbReference type="EMBL" id="FOPK01000037">
    <property type="protein sequence ID" value="SFH62656.1"/>
    <property type="molecule type" value="Genomic_DNA"/>
</dbReference>
<geneLocation type="plasmid" evidence="2 4">
    <name>CBMB27-p2</name>
</geneLocation>
<dbReference type="KEGG" id="mphy:MCBMB27_05820"/>
<keyword evidence="4" id="KW-1185">Reference proteome</keyword>
<keyword evidence="1" id="KW-1133">Transmembrane helix</keyword>
<evidence type="ECO:0000256" key="1">
    <source>
        <dbReference type="SAM" id="Phobius"/>
    </source>
</evidence>
<feature type="transmembrane region" description="Helical" evidence="1">
    <location>
        <begin position="12"/>
        <end position="30"/>
    </location>
</feature>
<reference evidence="2 4" key="1">
    <citation type="submission" date="2016-04" db="EMBL/GenBank/DDBJ databases">
        <title>Complete genome sequencing and analysis of CBMB27, Methylobacterium phyllosphaerae isolated from leaf tissues of rice (Oryza sativa L.).</title>
        <authorList>
            <person name="Lee Y."/>
            <person name="Hwangbo K."/>
            <person name="Chung H."/>
            <person name="Yoo J."/>
            <person name="Kim K.Y."/>
            <person name="Sa T.M."/>
            <person name="Um Y."/>
            <person name="Madhaiyan M."/>
        </authorList>
    </citation>
    <scope>NUCLEOTIDE SEQUENCE [LARGE SCALE GENOMIC DNA]</scope>
    <source>
        <strain evidence="2 4">CBMB27</strain>
        <plasmid evidence="2 4">CBMB27-p2</plasmid>
    </source>
</reference>
<sequence length="32" mass="3200">MALKGFSRAMIVAFGCGLVMTVVGSASVLLGL</sequence>
<protein>
    <submittedName>
        <fullName evidence="3">Uncharacterized protein</fullName>
    </submittedName>
</protein>
<dbReference type="AlphaFoldDB" id="A0AAE8HXG7"/>
<evidence type="ECO:0000313" key="2">
    <source>
        <dbReference type="EMBL" id="APT35111.1"/>
    </source>
</evidence>
<keyword evidence="1" id="KW-0812">Transmembrane</keyword>
<keyword evidence="2" id="KW-0614">Plasmid</keyword>
<dbReference type="Proteomes" id="UP000199140">
    <property type="component" value="Unassembled WGS sequence"/>
</dbReference>
<dbReference type="EMBL" id="CP015369">
    <property type="protein sequence ID" value="APT35111.1"/>
    <property type="molecule type" value="Genomic_DNA"/>
</dbReference>
<evidence type="ECO:0000313" key="4">
    <source>
        <dbReference type="Proteomes" id="UP000185487"/>
    </source>
</evidence>
<organism evidence="3 5">
    <name type="scientific">Methylobacterium phyllosphaerae</name>
    <dbReference type="NCBI Taxonomy" id="418223"/>
    <lineage>
        <taxon>Bacteria</taxon>
        <taxon>Pseudomonadati</taxon>
        <taxon>Pseudomonadota</taxon>
        <taxon>Alphaproteobacteria</taxon>
        <taxon>Hyphomicrobiales</taxon>
        <taxon>Methylobacteriaceae</taxon>
        <taxon>Methylobacterium</taxon>
    </lineage>
</organism>
<keyword evidence="1" id="KW-0472">Membrane</keyword>
<evidence type="ECO:0000313" key="5">
    <source>
        <dbReference type="Proteomes" id="UP000199140"/>
    </source>
</evidence>
<gene>
    <name evidence="2" type="ORF">MCBMB27_05820</name>
    <name evidence="3" type="ORF">SAMN05192567_13737</name>
</gene>
<proteinExistence type="predicted"/>
<reference evidence="3 5" key="2">
    <citation type="submission" date="2016-10" db="EMBL/GenBank/DDBJ databases">
        <authorList>
            <person name="Varghese N."/>
            <person name="Submissions S."/>
        </authorList>
    </citation>
    <scope>NUCLEOTIDE SEQUENCE [LARGE SCALE GENOMIC DNA]</scope>
    <source>
        <strain evidence="3 5">CBMB27</strain>
    </source>
</reference>
<evidence type="ECO:0000313" key="3">
    <source>
        <dbReference type="EMBL" id="SFH62656.1"/>
    </source>
</evidence>
<name>A0AAE8HXG7_9HYPH</name>
<accession>A0AAE8HXG7</accession>